<dbReference type="Gene3D" id="2.60.120.1440">
    <property type="match status" value="1"/>
</dbReference>
<organism evidence="3">
    <name type="scientific">Parabacteroides goldsteinii</name>
    <dbReference type="NCBI Taxonomy" id="328812"/>
    <lineage>
        <taxon>Bacteria</taxon>
        <taxon>Pseudomonadati</taxon>
        <taxon>Bacteroidota</taxon>
        <taxon>Bacteroidia</taxon>
        <taxon>Bacteroidales</taxon>
        <taxon>Tannerellaceae</taxon>
        <taxon>Parabacteroides</taxon>
    </lineage>
</organism>
<dbReference type="EMBL" id="WKLP01000003">
    <property type="protein sequence ID" value="MRY10426.1"/>
    <property type="molecule type" value="Genomic_DNA"/>
</dbReference>
<evidence type="ECO:0000259" key="2">
    <source>
        <dbReference type="Pfam" id="PF16344"/>
    </source>
</evidence>
<feature type="domain" description="Protein FecR C-terminal" evidence="2">
    <location>
        <begin position="260"/>
        <end position="326"/>
    </location>
</feature>
<dbReference type="RefSeq" id="WP_154277964.1">
    <property type="nucleotide sequence ID" value="NZ_JBDMPS010000001.1"/>
</dbReference>
<dbReference type="Gene3D" id="3.55.50.30">
    <property type="match status" value="1"/>
</dbReference>
<gene>
    <name evidence="3" type="ORF">GKE01_02965</name>
</gene>
<dbReference type="PANTHER" id="PTHR30273:SF2">
    <property type="entry name" value="PROTEIN FECR"/>
    <property type="match status" value="1"/>
</dbReference>
<dbReference type="InterPro" id="IPR032508">
    <property type="entry name" value="FecR_C"/>
</dbReference>
<dbReference type="PANTHER" id="PTHR30273">
    <property type="entry name" value="PERIPLASMIC SIGNAL SENSOR AND SIGMA FACTOR ACTIVATOR FECR-RELATED"/>
    <property type="match status" value="1"/>
</dbReference>
<accession>A0A6G1Z8Z6</accession>
<dbReference type="GO" id="GO:0016989">
    <property type="term" value="F:sigma factor antagonist activity"/>
    <property type="evidence" value="ECO:0007669"/>
    <property type="project" value="TreeGrafter"/>
</dbReference>
<protein>
    <submittedName>
        <fullName evidence="3">DUF4974 domain-containing protein</fullName>
    </submittedName>
</protein>
<comment type="caution">
    <text evidence="3">The sequence shown here is derived from an EMBL/GenBank/DDBJ whole genome shotgun (WGS) entry which is preliminary data.</text>
</comment>
<sequence>MRIELLHRLIAGTTTEEENRQLMEWFRECASKEEFFALFETAWKDSSNEMPRDVQERMYRRLNLNLDLDEKKKEVKAVPLRPRVSWKIWPQVAAACVIVVLSLLNYNMSHKQKQLAAQSFTVSAEKGQRAFVTLPDSTKVWLNSDTKISYPADYGMKERNVALVGEAYFEVAKNPEKRFVVEAKGLQVEALGTAFNINAYKEDNKIIASLFSGSVRVSYDDHVAILQPYESVKVDLLTRGFFQYKDESMKDIALWRENEITFDGESLEEITHIMNRLYNTTIHIEDESLKKECYVGTIRNNSLENFIDIINLTTPVVYEYKGDTVFLKRRTP</sequence>
<feature type="domain" description="FecR protein" evidence="1">
    <location>
        <begin position="121"/>
        <end position="216"/>
    </location>
</feature>
<reference evidence="3" key="1">
    <citation type="journal article" date="2019" name="Nat. Med.">
        <title>A library of human gut bacterial isolates paired with longitudinal multiomics data enables mechanistic microbiome research.</title>
        <authorList>
            <person name="Poyet M."/>
            <person name="Groussin M."/>
            <person name="Gibbons S.M."/>
            <person name="Avila-Pacheco J."/>
            <person name="Jiang X."/>
            <person name="Kearney S.M."/>
            <person name="Perrotta A.R."/>
            <person name="Berdy B."/>
            <person name="Zhao S."/>
            <person name="Lieberman T.D."/>
            <person name="Swanson P.K."/>
            <person name="Smith M."/>
            <person name="Roesemann S."/>
            <person name="Alexander J.E."/>
            <person name="Rich S.A."/>
            <person name="Livny J."/>
            <person name="Vlamakis H."/>
            <person name="Clish C."/>
            <person name="Bullock K."/>
            <person name="Deik A."/>
            <person name="Scott J."/>
            <person name="Pierce K.A."/>
            <person name="Xavier R.J."/>
            <person name="Alm E.J."/>
        </authorList>
    </citation>
    <scope>NUCLEOTIDE SEQUENCE</scope>
    <source>
        <strain evidence="3">BIOML-A4</strain>
    </source>
</reference>
<dbReference type="InterPro" id="IPR012373">
    <property type="entry name" value="Ferrdict_sens_TM"/>
</dbReference>
<dbReference type="Pfam" id="PF16344">
    <property type="entry name" value="FecR_C"/>
    <property type="match status" value="1"/>
</dbReference>
<dbReference type="InterPro" id="IPR006860">
    <property type="entry name" value="FecR"/>
</dbReference>
<evidence type="ECO:0000313" key="3">
    <source>
        <dbReference type="EMBL" id="MRY10426.1"/>
    </source>
</evidence>
<dbReference type="AlphaFoldDB" id="A0A6G1Z8Z6"/>
<dbReference type="PIRSF" id="PIRSF018266">
    <property type="entry name" value="FecR"/>
    <property type="match status" value="1"/>
</dbReference>
<dbReference type="Pfam" id="PF04773">
    <property type="entry name" value="FecR"/>
    <property type="match status" value="1"/>
</dbReference>
<name>A0A6G1Z8Z6_9BACT</name>
<evidence type="ECO:0000259" key="1">
    <source>
        <dbReference type="Pfam" id="PF04773"/>
    </source>
</evidence>
<proteinExistence type="predicted"/>